<feature type="region of interest" description="Disordered" evidence="5">
    <location>
        <begin position="1"/>
        <end position="43"/>
    </location>
</feature>
<dbReference type="NCBIfam" id="TIGR01080">
    <property type="entry name" value="rplX_A_E"/>
    <property type="match status" value="1"/>
</dbReference>
<sequence>MSKQPHKQRTQTERAPLHKRQKQLHATLSDELREEYGTRRTRVNAGDTVEVMRGDHAGEEAEVLRAILEDGTIHVEEVTVETADGEEVPRPLAPSNVRITELNLEDERREARLEGDADEAEGDSE</sequence>
<evidence type="ECO:0000259" key="6">
    <source>
        <dbReference type="SMART" id="SM00739"/>
    </source>
</evidence>
<evidence type="ECO:0000256" key="5">
    <source>
        <dbReference type="SAM" id="MobiDB-lite"/>
    </source>
</evidence>
<dbReference type="GO" id="GO:0019843">
    <property type="term" value="F:rRNA binding"/>
    <property type="evidence" value="ECO:0007669"/>
    <property type="project" value="UniProtKB-UniRule"/>
</dbReference>
<dbReference type="RefSeq" id="WP_090506719.1">
    <property type="nucleotide sequence ID" value="NZ_FNWL01000002.1"/>
</dbReference>
<dbReference type="InterPro" id="IPR005824">
    <property type="entry name" value="KOW"/>
</dbReference>
<dbReference type="InterPro" id="IPR005825">
    <property type="entry name" value="Ribosomal_uL24_CS"/>
</dbReference>
<dbReference type="SUPFAM" id="SSF50104">
    <property type="entry name" value="Translation proteins SH3-like domain"/>
    <property type="match status" value="1"/>
</dbReference>
<gene>
    <name evidence="4" type="primary">rpl24</name>
    <name evidence="7" type="ORF">SAMN04487967_1795</name>
</gene>
<evidence type="ECO:0000313" key="7">
    <source>
        <dbReference type="EMBL" id="SEH14846.1"/>
    </source>
</evidence>
<dbReference type="PROSITE" id="PS01108">
    <property type="entry name" value="RIBOSOMAL_L24"/>
    <property type="match status" value="1"/>
</dbReference>
<dbReference type="GO" id="GO:0006412">
    <property type="term" value="P:translation"/>
    <property type="evidence" value="ECO:0007669"/>
    <property type="project" value="UniProtKB-UniRule"/>
</dbReference>
<evidence type="ECO:0000256" key="4">
    <source>
        <dbReference type="HAMAP-Rule" id="MF_01326"/>
    </source>
</evidence>
<keyword evidence="4" id="KW-0699">rRNA-binding</keyword>
<name>A0A1H6FVM4_9EURY</name>
<keyword evidence="4" id="KW-0694">RNA-binding</keyword>
<dbReference type="InterPro" id="IPR041988">
    <property type="entry name" value="Ribosomal_uL24_KOW"/>
</dbReference>
<dbReference type="CDD" id="cd06089">
    <property type="entry name" value="KOW_RPL26"/>
    <property type="match status" value="1"/>
</dbReference>
<feature type="compositionally biased region" description="Basic and acidic residues" evidence="5">
    <location>
        <begin position="28"/>
        <end position="38"/>
    </location>
</feature>
<dbReference type="OrthoDB" id="10899at2157"/>
<evidence type="ECO:0000256" key="3">
    <source>
        <dbReference type="ARBA" id="ARBA00023274"/>
    </source>
</evidence>
<dbReference type="InterPro" id="IPR008991">
    <property type="entry name" value="Translation_prot_SH3-like_sf"/>
</dbReference>
<accession>A0A1H6FVM4</accession>
<dbReference type="EMBL" id="FNWL01000002">
    <property type="protein sequence ID" value="SEH14846.1"/>
    <property type="molecule type" value="Genomic_DNA"/>
</dbReference>
<dbReference type="PANTHER" id="PTHR11143">
    <property type="entry name" value="60S RIBOSOMAL PROTEIN L26 FAMILY MEMBER"/>
    <property type="match status" value="1"/>
</dbReference>
<keyword evidence="8" id="KW-1185">Reference proteome</keyword>
<reference evidence="8" key="1">
    <citation type="submission" date="2016-10" db="EMBL/GenBank/DDBJ databases">
        <authorList>
            <person name="Varghese N."/>
            <person name="Submissions S."/>
        </authorList>
    </citation>
    <scope>NUCLEOTIDE SEQUENCE [LARGE SCALE GENOMIC DNA]</scope>
    <source>
        <strain evidence="8">CGMCC 1.8981</strain>
    </source>
</reference>
<dbReference type="Pfam" id="PF16906">
    <property type="entry name" value="Ribosomal_L26"/>
    <property type="match status" value="1"/>
</dbReference>
<organism evidence="7 8">
    <name type="scientific">Natronorubrum sediminis</name>
    <dbReference type="NCBI Taxonomy" id="640943"/>
    <lineage>
        <taxon>Archaea</taxon>
        <taxon>Methanobacteriati</taxon>
        <taxon>Methanobacteriota</taxon>
        <taxon>Stenosarchaea group</taxon>
        <taxon>Halobacteria</taxon>
        <taxon>Halobacteriales</taxon>
        <taxon>Natrialbaceae</taxon>
        <taxon>Natronorubrum</taxon>
    </lineage>
</organism>
<dbReference type="InterPro" id="IPR005756">
    <property type="entry name" value="Ribosomal_uL24_euk/arc"/>
</dbReference>
<dbReference type="Gene3D" id="2.30.30.30">
    <property type="match status" value="1"/>
</dbReference>
<keyword evidence="3 4" id="KW-0687">Ribonucleoprotein</keyword>
<comment type="subunit">
    <text evidence="4">Part of the 50S ribosomal subunit.</text>
</comment>
<comment type="similarity">
    <text evidence="1 4">Belongs to the universal ribosomal protein uL24 family.</text>
</comment>
<feature type="domain" description="KOW" evidence="6">
    <location>
        <begin position="42"/>
        <end position="69"/>
    </location>
</feature>
<dbReference type="Proteomes" id="UP000199112">
    <property type="component" value="Unassembled WGS sequence"/>
</dbReference>
<dbReference type="AlphaFoldDB" id="A0A1H6FVM4"/>
<comment type="function">
    <text evidence="4">Located at the polypeptide exit tunnel on the outside of the subunit.</text>
</comment>
<dbReference type="GO" id="GO:0015934">
    <property type="term" value="C:large ribosomal subunit"/>
    <property type="evidence" value="ECO:0007669"/>
    <property type="project" value="UniProtKB-UniRule"/>
</dbReference>
<comment type="function">
    <text evidence="4">One of two assembly initiator proteins, it binds directly to the 5'-end of the 23S rRNA, where it nucleates assembly of the 50S subunit.</text>
</comment>
<dbReference type="GO" id="GO:0003735">
    <property type="term" value="F:structural constituent of ribosome"/>
    <property type="evidence" value="ECO:0007669"/>
    <property type="project" value="UniProtKB-UniRule"/>
</dbReference>
<evidence type="ECO:0000256" key="2">
    <source>
        <dbReference type="ARBA" id="ARBA00022980"/>
    </source>
</evidence>
<evidence type="ECO:0000313" key="8">
    <source>
        <dbReference type="Proteomes" id="UP000199112"/>
    </source>
</evidence>
<dbReference type="HAMAP" id="MF_01326_A">
    <property type="entry name" value="Ribosomal_uL24_A"/>
    <property type="match status" value="1"/>
</dbReference>
<dbReference type="SMART" id="SM00739">
    <property type="entry name" value="KOW"/>
    <property type="match status" value="1"/>
</dbReference>
<dbReference type="Pfam" id="PF00467">
    <property type="entry name" value="KOW"/>
    <property type="match status" value="1"/>
</dbReference>
<evidence type="ECO:0000256" key="1">
    <source>
        <dbReference type="ARBA" id="ARBA00010618"/>
    </source>
</evidence>
<proteinExistence type="inferred from homology"/>
<keyword evidence="2 4" id="KW-0689">Ribosomal protein</keyword>
<protein>
    <recommendedName>
        <fullName evidence="4">Large ribosomal subunit protein uL24</fullName>
    </recommendedName>
</protein>
<dbReference type="InterPro" id="IPR014722">
    <property type="entry name" value="Rib_uL2_dom2"/>
</dbReference>